<evidence type="ECO:0000259" key="5">
    <source>
        <dbReference type="Pfam" id="PF07859"/>
    </source>
</evidence>
<evidence type="ECO:0000256" key="3">
    <source>
        <dbReference type="PROSITE-ProRule" id="PRU10038"/>
    </source>
</evidence>
<dbReference type="Gene3D" id="3.40.50.1820">
    <property type="entry name" value="alpha/beta hydrolase"/>
    <property type="match status" value="1"/>
</dbReference>
<dbReference type="GO" id="GO:0016787">
    <property type="term" value="F:hydrolase activity"/>
    <property type="evidence" value="ECO:0007669"/>
    <property type="project" value="UniProtKB-KW"/>
</dbReference>
<dbReference type="PROSITE" id="PS01174">
    <property type="entry name" value="LIPASE_GDXG_SER"/>
    <property type="match status" value="1"/>
</dbReference>
<dbReference type="Proteomes" id="UP000612893">
    <property type="component" value="Unassembled WGS sequence"/>
</dbReference>
<gene>
    <name evidence="6" type="ORF">JF922_03990</name>
</gene>
<evidence type="ECO:0000313" key="6">
    <source>
        <dbReference type="EMBL" id="MBJ7597233.1"/>
    </source>
</evidence>
<dbReference type="InterPro" id="IPR013094">
    <property type="entry name" value="AB_hydrolase_3"/>
</dbReference>
<evidence type="ECO:0000313" key="7">
    <source>
        <dbReference type="Proteomes" id="UP000612893"/>
    </source>
</evidence>
<feature type="region of interest" description="Disordered" evidence="4">
    <location>
        <begin position="1"/>
        <end position="23"/>
    </location>
</feature>
<dbReference type="RefSeq" id="WP_338199300.1">
    <property type="nucleotide sequence ID" value="NZ_JAEKNR010000047.1"/>
</dbReference>
<feature type="active site" evidence="3">
    <location>
        <position position="150"/>
    </location>
</feature>
<dbReference type="Pfam" id="PF07859">
    <property type="entry name" value="Abhydrolase_3"/>
    <property type="match status" value="1"/>
</dbReference>
<comment type="caution">
    <text evidence="6">The sequence shown here is derived from an EMBL/GenBank/DDBJ whole genome shotgun (WGS) entry which is preliminary data.</text>
</comment>
<evidence type="ECO:0000256" key="4">
    <source>
        <dbReference type="SAM" id="MobiDB-lite"/>
    </source>
</evidence>
<dbReference type="InterPro" id="IPR033140">
    <property type="entry name" value="Lipase_GDXG_put_SER_AS"/>
</dbReference>
<dbReference type="InterPro" id="IPR029058">
    <property type="entry name" value="AB_hydrolase_fold"/>
</dbReference>
<comment type="similarity">
    <text evidence="1">Belongs to the 'GDXG' lipolytic enzyme family.</text>
</comment>
<organism evidence="6 7">
    <name type="scientific">Candidatus Nephthysia bennettiae</name>
    <dbReference type="NCBI Taxonomy" id="3127016"/>
    <lineage>
        <taxon>Bacteria</taxon>
        <taxon>Bacillati</taxon>
        <taxon>Candidatus Dormiibacterota</taxon>
        <taxon>Candidatus Dormibacteria</taxon>
        <taxon>Candidatus Dormibacterales</taxon>
        <taxon>Candidatus Dormibacteraceae</taxon>
        <taxon>Candidatus Nephthysia</taxon>
    </lineage>
</organism>
<evidence type="ECO:0000256" key="2">
    <source>
        <dbReference type="ARBA" id="ARBA00022801"/>
    </source>
</evidence>
<dbReference type="FunFam" id="3.40.50.1820:FF:000089">
    <property type="entry name" value="Alpha/beta hydrolase"/>
    <property type="match status" value="1"/>
</dbReference>
<feature type="compositionally biased region" description="Basic and acidic residues" evidence="4">
    <location>
        <begin position="1"/>
        <end position="18"/>
    </location>
</feature>
<name>A0A934K7T9_9BACT</name>
<dbReference type="AlphaFoldDB" id="A0A934K7T9"/>
<dbReference type="PANTHER" id="PTHR48081">
    <property type="entry name" value="AB HYDROLASE SUPERFAMILY PROTEIN C4A8.06C"/>
    <property type="match status" value="1"/>
</dbReference>
<proteinExistence type="inferred from homology"/>
<dbReference type="EMBL" id="JAEKNR010000047">
    <property type="protein sequence ID" value="MBJ7597233.1"/>
    <property type="molecule type" value="Genomic_DNA"/>
</dbReference>
<dbReference type="PANTHER" id="PTHR48081:SF8">
    <property type="entry name" value="ALPHA_BETA HYDROLASE FOLD-3 DOMAIN-CONTAINING PROTEIN-RELATED"/>
    <property type="match status" value="1"/>
</dbReference>
<dbReference type="InterPro" id="IPR050300">
    <property type="entry name" value="GDXG_lipolytic_enzyme"/>
</dbReference>
<evidence type="ECO:0000256" key="1">
    <source>
        <dbReference type="ARBA" id="ARBA00010515"/>
    </source>
</evidence>
<protein>
    <submittedName>
        <fullName evidence="6">Alpha/beta hydrolase</fullName>
    </submittedName>
</protein>
<reference evidence="6" key="1">
    <citation type="submission" date="2020-10" db="EMBL/GenBank/DDBJ databases">
        <title>Ca. Dormibacterota MAGs.</title>
        <authorList>
            <person name="Montgomery K."/>
        </authorList>
    </citation>
    <scope>NUCLEOTIDE SEQUENCE [LARGE SCALE GENOMIC DNA]</scope>
    <source>
        <strain evidence="6">SC8812_S17_10</strain>
    </source>
</reference>
<dbReference type="SUPFAM" id="SSF53474">
    <property type="entry name" value="alpha/beta-Hydrolases"/>
    <property type="match status" value="1"/>
</dbReference>
<accession>A0A934K7T9</accession>
<feature type="domain" description="Alpha/beta hydrolase fold-3" evidence="5">
    <location>
        <begin position="79"/>
        <end position="276"/>
    </location>
</feature>
<keyword evidence="7" id="KW-1185">Reference proteome</keyword>
<sequence>MTLDPQARRHLDEMDKLGQRPVQELSPEAARAQSEANAAALAGESEEMASTADLEVAGVRIRYYVPAGSNAQGADLPLVVFIHGGGWVVGSLDTYDGVCRALANRVPCRVVSVDYRLAPEHPFPAAVEDSWAVTRWAFEQSDRVAVAGDSAGGNLAAVMALRARDAGLPLAFQLLIYPVTDHSFDTASYSANASGFGLTQLGMRWYWDQYLGSSDGAHPEASPLRAKELSGAAPALVVVCEYDPLRDEGVAYAERLEAAGVPVRLSEYEGMIHGFFRLGSVMDRAHDVIDESALALREALSGQ</sequence>
<keyword evidence="2 6" id="KW-0378">Hydrolase</keyword>